<dbReference type="AlphaFoldDB" id="A0A9Q1E4Q8"/>
<sequence length="95" mass="10390">MARPAHSSSPGHRHNREVIDDVALQTQVITTGQMNDPRFHPSISHTFTRSSSSQRAVIGGHSDRSPKARPSSPGNRRNAPPRAVVFIRSEVTAMP</sequence>
<keyword evidence="3" id="KW-1185">Reference proteome</keyword>
<organism evidence="2 3">
    <name type="scientific">Synaphobranchus kaupii</name>
    <name type="common">Kaup's arrowtooth eel</name>
    <dbReference type="NCBI Taxonomy" id="118154"/>
    <lineage>
        <taxon>Eukaryota</taxon>
        <taxon>Metazoa</taxon>
        <taxon>Chordata</taxon>
        <taxon>Craniata</taxon>
        <taxon>Vertebrata</taxon>
        <taxon>Euteleostomi</taxon>
        <taxon>Actinopterygii</taxon>
        <taxon>Neopterygii</taxon>
        <taxon>Teleostei</taxon>
        <taxon>Anguilliformes</taxon>
        <taxon>Synaphobranchidae</taxon>
        <taxon>Synaphobranchus</taxon>
    </lineage>
</organism>
<name>A0A9Q1E4Q8_SYNKA</name>
<gene>
    <name evidence="2" type="ORF">SKAU_G00427760</name>
</gene>
<protein>
    <submittedName>
        <fullName evidence="2">Uncharacterized protein</fullName>
    </submittedName>
</protein>
<evidence type="ECO:0000256" key="1">
    <source>
        <dbReference type="SAM" id="MobiDB-lite"/>
    </source>
</evidence>
<feature type="region of interest" description="Disordered" evidence="1">
    <location>
        <begin position="1"/>
        <end position="20"/>
    </location>
</feature>
<comment type="caution">
    <text evidence="2">The sequence shown here is derived from an EMBL/GenBank/DDBJ whole genome shotgun (WGS) entry which is preliminary data.</text>
</comment>
<feature type="region of interest" description="Disordered" evidence="1">
    <location>
        <begin position="33"/>
        <end position="83"/>
    </location>
</feature>
<reference evidence="2" key="1">
    <citation type="journal article" date="2023" name="Science">
        <title>Genome structures resolve the early diversification of teleost fishes.</title>
        <authorList>
            <person name="Parey E."/>
            <person name="Louis A."/>
            <person name="Montfort J."/>
            <person name="Bouchez O."/>
            <person name="Roques C."/>
            <person name="Iampietro C."/>
            <person name="Lluch J."/>
            <person name="Castinel A."/>
            <person name="Donnadieu C."/>
            <person name="Desvignes T."/>
            <person name="Floi Bucao C."/>
            <person name="Jouanno E."/>
            <person name="Wen M."/>
            <person name="Mejri S."/>
            <person name="Dirks R."/>
            <person name="Jansen H."/>
            <person name="Henkel C."/>
            <person name="Chen W.J."/>
            <person name="Zahm M."/>
            <person name="Cabau C."/>
            <person name="Klopp C."/>
            <person name="Thompson A.W."/>
            <person name="Robinson-Rechavi M."/>
            <person name="Braasch I."/>
            <person name="Lecointre G."/>
            <person name="Bobe J."/>
            <person name="Postlethwait J.H."/>
            <person name="Berthelot C."/>
            <person name="Roest Crollius H."/>
            <person name="Guiguen Y."/>
        </authorList>
    </citation>
    <scope>NUCLEOTIDE SEQUENCE</scope>
    <source>
        <strain evidence="2">WJC10195</strain>
    </source>
</reference>
<evidence type="ECO:0000313" key="3">
    <source>
        <dbReference type="Proteomes" id="UP001152622"/>
    </source>
</evidence>
<dbReference type="EMBL" id="JAINUF010000031">
    <property type="protein sequence ID" value="KAJ8332231.1"/>
    <property type="molecule type" value="Genomic_DNA"/>
</dbReference>
<proteinExistence type="predicted"/>
<evidence type="ECO:0000313" key="2">
    <source>
        <dbReference type="EMBL" id="KAJ8332231.1"/>
    </source>
</evidence>
<feature type="compositionally biased region" description="Low complexity" evidence="1">
    <location>
        <begin position="42"/>
        <end position="53"/>
    </location>
</feature>
<accession>A0A9Q1E4Q8</accession>
<feature type="compositionally biased region" description="Polar residues" evidence="1">
    <location>
        <begin position="1"/>
        <end position="10"/>
    </location>
</feature>
<dbReference type="Proteomes" id="UP001152622">
    <property type="component" value="Unassembled WGS sequence"/>
</dbReference>